<keyword evidence="2" id="KW-1185">Reference proteome</keyword>
<accession>A0A916XJA1</accession>
<comment type="caution">
    <text evidence="1">The sequence shown here is derived from an EMBL/GenBank/DDBJ whole genome shotgun (WGS) entry which is preliminary data.</text>
</comment>
<name>A0A916XJA1_9HYPH</name>
<proteinExistence type="predicted"/>
<sequence>MQPTPLDLKPAPLSPRHVTPEAARLAPCLRVATVMGSAPSARDRLRCLIEMHA</sequence>
<organism evidence="1 2">
    <name type="scientific">Chelatococcus reniformis</name>
    <dbReference type="NCBI Taxonomy" id="1494448"/>
    <lineage>
        <taxon>Bacteria</taxon>
        <taxon>Pseudomonadati</taxon>
        <taxon>Pseudomonadota</taxon>
        <taxon>Alphaproteobacteria</taxon>
        <taxon>Hyphomicrobiales</taxon>
        <taxon>Chelatococcaceae</taxon>
        <taxon>Chelatococcus</taxon>
    </lineage>
</organism>
<evidence type="ECO:0000313" key="1">
    <source>
        <dbReference type="EMBL" id="GGC75451.1"/>
    </source>
</evidence>
<reference evidence="1" key="2">
    <citation type="submission" date="2020-09" db="EMBL/GenBank/DDBJ databases">
        <authorList>
            <person name="Sun Q."/>
            <person name="Zhou Y."/>
        </authorList>
    </citation>
    <scope>NUCLEOTIDE SEQUENCE</scope>
    <source>
        <strain evidence="1">CGMCC 1.12919</strain>
    </source>
</reference>
<reference evidence="1" key="1">
    <citation type="journal article" date="2014" name="Int. J. Syst. Evol. Microbiol.">
        <title>Complete genome sequence of Corynebacterium casei LMG S-19264T (=DSM 44701T), isolated from a smear-ripened cheese.</title>
        <authorList>
            <consortium name="US DOE Joint Genome Institute (JGI-PGF)"/>
            <person name="Walter F."/>
            <person name="Albersmeier A."/>
            <person name="Kalinowski J."/>
            <person name="Ruckert C."/>
        </authorList>
    </citation>
    <scope>NUCLEOTIDE SEQUENCE</scope>
    <source>
        <strain evidence="1">CGMCC 1.12919</strain>
    </source>
</reference>
<dbReference type="Proteomes" id="UP000637002">
    <property type="component" value="Unassembled WGS sequence"/>
</dbReference>
<gene>
    <name evidence="1" type="ORF">GCM10010994_37390</name>
</gene>
<dbReference type="EMBL" id="BMGG01000006">
    <property type="protein sequence ID" value="GGC75451.1"/>
    <property type="molecule type" value="Genomic_DNA"/>
</dbReference>
<dbReference type="AlphaFoldDB" id="A0A916XJA1"/>
<evidence type="ECO:0000313" key="2">
    <source>
        <dbReference type="Proteomes" id="UP000637002"/>
    </source>
</evidence>
<protein>
    <submittedName>
        <fullName evidence="1">Uncharacterized protein</fullName>
    </submittedName>
</protein>